<keyword evidence="2" id="KW-0812">Transmembrane</keyword>
<dbReference type="Proteomes" id="UP000813461">
    <property type="component" value="Unassembled WGS sequence"/>
</dbReference>
<evidence type="ECO:0000256" key="1">
    <source>
        <dbReference type="SAM" id="MobiDB-lite"/>
    </source>
</evidence>
<protein>
    <submittedName>
        <fullName evidence="4">Uncharacterized protein</fullName>
    </submittedName>
</protein>
<organism evidence="4 5">
    <name type="scientific">Paraphoma chrysanthemicola</name>
    <dbReference type="NCBI Taxonomy" id="798071"/>
    <lineage>
        <taxon>Eukaryota</taxon>
        <taxon>Fungi</taxon>
        <taxon>Dikarya</taxon>
        <taxon>Ascomycota</taxon>
        <taxon>Pezizomycotina</taxon>
        <taxon>Dothideomycetes</taxon>
        <taxon>Pleosporomycetidae</taxon>
        <taxon>Pleosporales</taxon>
        <taxon>Pleosporineae</taxon>
        <taxon>Phaeosphaeriaceae</taxon>
        <taxon>Paraphoma</taxon>
    </lineage>
</organism>
<keyword evidence="2" id="KW-0472">Membrane</keyword>
<evidence type="ECO:0000256" key="3">
    <source>
        <dbReference type="SAM" id="SignalP"/>
    </source>
</evidence>
<dbReference type="AlphaFoldDB" id="A0A8K0W3K9"/>
<proteinExistence type="predicted"/>
<evidence type="ECO:0000313" key="4">
    <source>
        <dbReference type="EMBL" id="KAH7094372.1"/>
    </source>
</evidence>
<gene>
    <name evidence="4" type="ORF">FB567DRAFT_1917</name>
</gene>
<keyword evidence="5" id="KW-1185">Reference proteome</keyword>
<feature type="chain" id="PRO_5035469608" evidence="3">
    <location>
        <begin position="19"/>
        <end position="416"/>
    </location>
</feature>
<feature type="region of interest" description="Disordered" evidence="1">
    <location>
        <begin position="368"/>
        <end position="416"/>
    </location>
</feature>
<dbReference type="EMBL" id="JAGMVJ010000001">
    <property type="protein sequence ID" value="KAH7094372.1"/>
    <property type="molecule type" value="Genomic_DNA"/>
</dbReference>
<reference evidence="4" key="1">
    <citation type="journal article" date="2021" name="Nat. Commun.">
        <title>Genetic determinants of endophytism in the Arabidopsis root mycobiome.</title>
        <authorList>
            <person name="Mesny F."/>
            <person name="Miyauchi S."/>
            <person name="Thiergart T."/>
            <person name="Pickel B."/>
            <person name="Atanasova L."/>
            <person name="Karlsson M."/>
            <person name="Huettel B."/>
            <person name="Barry K.W."/>
            <person name="Haridas S."/>
            <person name="Chen C."/>
            <person name="Bauer D."/>
            <person name="Andreopoulos W."/>
            <person name="Pangilinan J."/>
            <person name="LaButti K."/>
            <person name="Riley R."/>
            <person name="Lipzen A."/>
            <person name="Clum A."/>
            <person name="Drula E."/>
            <person name="Henrissat B."/>
            <person name="Kohler A."/>
            <person name="Grigoriev I.V."/>
            <person name="Martin F.M."/>
            <person name="Hacquard S."/>
        </authorList>
    </citation>
    <scope>NUCLEOTIDE SEQUENCE</scope>
    <source>
        <strain evidence="4">MPI-SDFR-AT-0120</strain>
    </source>
</reference>
<keyword evidence="3" id="KW-0732">Signal</keyword>
<feature type="transmembrane region" description="Helical" evidence="2">
    <location>
        <begin position="310"/>
        <end position="335"/>
    </location>
</feature>
<name>A0A8K0W3K9_9PLEO</name>
<evidence type="ECO:0000313" key="5">
    <source>
        <dbReference type="Proteomes" id="UP000813461"/>
    </source>
</evidence>
<comment type="caution">
    <text evidence="4">The sequence shown here is derived from an EMBL/GenBank/DDBJ whole genome shotgun (WGS) entry which is preliminary data.</text>
</comment>
<feature type="signal peptide" evidence="3">
    <location>
        <begin position="1"/>
        <end position="18"/>
    </location>
</feature>
<accession>A0A8K0W3K9</accession>
<dbReference type="OrthoDB" id="3917128at2759"/>
<sequence>MLLPSGLALASILISVAAARDAVPPECSGANRKAEACARPIEDLVTLEPGSFYTAKIRCYNCPYHKYVDHEWTMDYGDNDLFFEIALSQDNRTVQINGQEFFPTLRTIPRPPDIWLKQFQPGFSYANLSAALDCRYEECTRLYHDALRPDYLYTTKETKQTGDNAKEDSQRWTFALDAIGAYDGYLSDPKWGFDNPKQKMLQVEVEGVEVKRERYKGQTDMKAADGLFGPYGEDRIVYDYKIIEVTLVDREFKFPAKKSLSLRQKISRFFGNDVWQEEDHRLVYIRAQWDLYGKKGTLRNMFGNFVHWDFWDLTGIIVGSTIGSMLALAGFYKLFFWIKQQKELMGWSGMDDVWDKLRREREEEENALLHGRYMDEPDEGGSSRPPRYTDDVDTMKPLPMKPLPDKPLPEVPLIDT</sequence>
<keyword evidence="2" id="KW-1133">Transmembrane helix</keyword>
<evidence type="ECO:0000256" key="2">
    <source>
        <dbReference type="SAM" id="Phobius"/>
    </source>
</evidence>